<dbReference type="AlphaFoldDB" id="A0AA41R4U3"/>
<dbReference type="SMART" id="SM00065">
    <property type="entry name" value="GAF"/>
    <property type="match status" value="1"/>
</dbReference>
<evidence type="ECO:0000259" key="3">
    <source>
        <dbReference type="PROSITE" id="PS50921"/>
    </source>
</evidence>
<dbReference type="EMBL" id="JALJRB010000009">
    <property type="protein sequence ID" value="MCJ8500960.1"/>
    <property type="molecule type" value="Genomic_DNA"/>
</dbReference>
<gene>
    <name evidence="4" type="ORF">MRX98_10285</name>
</gene>
<dbReference type="PROSITE" id="PS50921">
    <property type="entry name" value="ANTAR"/>
    <property type="match status" value="1"/>
</dbReference>
<dbReference type="InterPro" id="IPR029016">
    <property type="entry name" value="GAF-like_dom_sf"/>
</dbReference>
<dbReference type="SMART" id="SM01012">
    <property type="entry name" value="ANTAR"/>
    <property type="match status" value="1"/>
</dbReference>
<protein>
    <submittedName>
        <fullName evidence="4">GAF and ANTAR domain-containing protein</fullName>
    </submittedName>
</protein>
<dbReference type="Gene3D" id="3.30.450.40">
    <property type="match status" value="1"/>
</dbReference>
<feature type="domain" description="ANTAR" evidence="3">
    <location>
        <begin position="170"/>
        <end position="231"/>
    </location>
</feature>
<proteinExistence type="predicted"/>
<dbReference type="GO" id="GO:0003723">
    <property type="term" value="F:RNA binding"/>
    <property type="evidence" value="ECO:0007669"/>
    <property type="project" value="InterPro"/>
</dbReference>
<keyword evidence="5" id="KW-1185">Reference proteome</keyword>
<evidence type="ECO:0000256" key="1">
    <source>
        <dbReference type="ARBA" id="ARBA00023015"/>
    </source>
</evidence>
<evidence type="ECO:0000313" key="5">
    <source>
        <dbReference type="Proteomes" id="UP001165427"/>
    </source>
</evidence>
<keyword evidence="1" id="KW-0805">Transcription regulation</keyword>
<evidence type="ECO:0000256" key="2">
    <source>
        <dbReference type="ARBA" id="ARBA00023163"/>
    </source>
</evidence>
<comment type="caution">
    <text evidence="4">The sequence shown here is derived from an EMBL/GenBank/DDBJ whole genome shotgun (WGS) entry which is preliminary data.</text>
</comment>
<dbReference type="SUPFAM" id="SSF55781">
    <property type="entry name" value="GAF domain-like"/>
    <property type="match status" value="1"/>
</dbReference>
<dbReference type="Pfam" id="PF03861">
    <property type="entry name" value="ANTAR"/>
    <property type="match status" value="1"/>
</dbReference>
<dbReference type="InterPro" id="IPR003018">
    <property type="entry name" value="GAF"/>
</dbReference>
<dbReference type="RefSeq" id="WP_246906881.1">
    <property type="nucleotide sequence ID" value="NZ_JALJRB010000009.1"/>
</dbReference>
<dbReference type="Proteomes" id="UP001165427">
    <property type="component" value="Unassembled WGS sequence"/>
</dbReference>
<sequence length="241" mass="27073">MEKTEFRTYDDYIKALTDISHAITSDLYLEELLKLIVMVTAKVTGVAICSLWLIDEGQSPPVIRLKATQSIAPEYVKDRSLALNEGVVGHVATTKKPLIIKNVLRHRRFKEKEMARNLGLVSMVGVPLLLKDDKVIGVLNCFTCAPYAFSDTEVNLLTAVANQAAVAILNTELMVKTRVIQEELETRKLVERAKEIVMQRTGLQGVEAYRWLQKQSMDTRRSMRQVAEAVLLSSELQSRGV</sequence>
<reference evidence="4" key="1">
    <citation type="submission" date="2022-04" db="EMBL/GenBank/DDBJ databases">
        <title>Desulfatitalea alkaliphila sp. nov., a novel anaerobic sulfate-reducing bacterium isolated from terrestrial mud volcano, Taman Peninsula, Russia.</title>
        <authorList>
            <person name="Khomyakova M.A."/>
            <person name="Merkel A.Y."/>
            <person name="Slobodkin A.I."/>
        </authorList>
    </citation>
    <scope>NUCLEOTIDE SEQUENCE</scope>
    <source>
        <strain evidence="4">M08but</strain>
    </source>
</reference>
<dbReference type="Gene3D" id="1.10.10.10">
    <property type="entry name" value="Winged helix-like DNA-binding domain superfamily/Winged helix DNA-binding domain"/>
    <property type="match status" value="1"/>
</dbReference>
<organism evidence="4 5">
    <name type="scientific">Desulfatitalea alkaliphila</name>
    <dbReference type="NCBI Taxonomy" id="2929485"/>
    <lineage>
        <taxon>Bacteria</taxon>
        <taxon>Pseudomonadati</taxon>
        <taxon>Thermodesulfobacteriota</taxon>
        <taxon>Desulfobacteria</taxon>
        <taxon>Desulfobacterales</taxon>
        <taxon>Desulfosarcinaceae</taxon>
        <taxon>Desulfatitalea</taxon>
    </lineage>
</organism>
<name>A0AA41R4U3_9BACT</name>
<evidence type="ECO:0000313" key="4">
    <source>
        <dbReference type="EMBL" id="MCJ8500960.1"/>
    </source>
</evidence>
<keyword evidence="2" id="KW-0804">Transcription</keyword>
<dbReference type="InterPro" id="IPR005561">
    <property type="entry name" value="ANTAR"/>
</dbReference>
<dbReference type="InterPro" id="IPR036388">
    <property type="entry name" value="WH-like_DNA-bd_sf"/>
</dbReference>
<dbReference type="Pfam" id="PF01590">
    <property type="entry name" value="GAF"/>
    <property type="match status" value="1"/>
</dbReference>
<accession>A0AA41R4U3</accession>